<feature type="region of interest" description="Disordered" evidence="1">
    <location>
        <begin position="42"/>
        <end position="65"/>
    </location>
</feature>
<gene>
    <name evidence="2" type="ORF">O181_054138</name>
</gene>
<feature type="region of interest" description="Disordered" evidence="1">
    <location>
        <begin position="121"/>
        <end position="279"/>
    </location>
</feature>
<evidence type="ECO:0000313" key="2">
    <source>
        <dbReference type="EMBL" id="MBW0514423.1"/>
    </source>
</evidence>
<feature type="compositionally biased region" description="Low complexity" evidence="1">
    <location>
        <begin position="254"/>
        <end position="264"/>
    </location>
</feature>
<organism evidence="2 3">
    <name type="scientific">Austropuccinia psidii MF-1</name>
    <dbReference type="NCBI Taxonomy" id="1389203"/>
    <lineage>
        <taxon>Eukaryota</taxon>
        <taxon>Fungi</taxon>
        <taxon>Dikarya</taxon>
        <taxon>Basidiomycota</taxon>
        <taxon>Pucciniomycotina</taxon>
        <taxon>Pucciniomycetes</taxon>
        <taxon>Pucciniales</taxon>
        <taxon>Sphaerophragmiaceae</taxon>
        <taxon>Austropuccinia</taxon>
    </lineage>
</organism>
<feature type="compositionally biased region" description="Basic and acidic residues" evidence="1">
    <location>
        <begin position="160"/>
        <end position="173"/>
    </location>
</feature>
<sequence length="360" mass="39809">MLADKHTRNARLLSDPSDHAARRVPAQDALARTPLWSTMMKPFPSVNERRAPKQANGNDSGRLALSPPVSICPLPLLGHHPMVTSLLDRSEVIIRPMKDGDGERTFELGLIVTMSCHRWDSNAKVKPNPPNPPRHDSPVPSLPREQTPRQPTPGPSGTRWSEELFREPSRTEEPPIPGPSPSSQPPEDDTTREPEPEVAPTQSTEEPYDRPATPRSIIIIDDTPVGSPHPPPPSSSPTPPSSPSTPTPVPSPEIPSSAPENPNASSPPVPSSSHSHDDARQEFTDLRPTLMIPRAIVHDSINRILLEHRRLLHMIPFVDATHRNEMHREFREELNSLLAQALEAYPKEDITGIVSKYLEQ</sequence>
<accession>A0A9Q3E8R5</accession>
<protein>
    <submittedName>
        <fullName evidence="2">Uncharacterized protein</fullName>
    </submittedName>
</protein>
<feature type="region of interest" description="Disordered" evidence="1">
    <location>
        <begin position="1"/>
        <end position="25"/>
    </location>
</feature>
<proteinExistence type="predicted"/>
<comment type="caution">
    <text evidence="2">The sequence shown here is derived from an EMBL/GenBank/DDBJ whole genome shotgun (WGS) entry which is preliminary data.</text>
</comment>
<dbReference type="AlphaFoldDB" id="A0A9Q3E8R5"/>
<dbReference type="EMBL" id="AVOT02024001">
    <property type="protein sequence ID" value="MBW0514423.1"/>
    <property type="molecule type" value="Genomic_DNA"/>
</dbReference>
<feature type="compositionally biased region" description="Pro residues" evidence="1">
    <location>
        <begin position="227"/>
        <end position="253"/>
    </location>
</feature>
<keyword evidence="3" id="KW-1185">Reference proteome</keyword>
<evidence type="ECO:0000256" key="1">
    <source>
        <dbReference type="SAM" id="MobiDB-lite"/>
    </source>
</evidence>
<name>A0A9Q3E8R5_9BASI</name>
<evidence type="ECO:0000313" key="3">
    <source>
        <dbReference type="Proteomes" id="UP000765509"/>
    </source>
</evidence>
<dbReference type="Proteomes" id="UP000765509">
    <property type="component" value="Unassembled WGS sequence"/>
</dbReference>
<feature type="compositionally biased region" description="Pro residues" evidence="1">
    <location>
        <begin position="174"/>
        <end position="184"/>
    </location>
</feature>
<dbReference type="PRINTS" id="PR01217">
    <property type="entry name" value="PRICHEXTENSN"/>
</dbReference>
<reference evidence="2" key="1">
    <citation type="submission" date="2021-03" db="EMBL/GenBank/DDBJ databases">
        <title>Draft genome sequence of rust myrtle Austropuccinia psidii MF-1, a brazilian biotype.</title>
        <authorList>
            <person name="Quecine M.C."/>
            <person name="Pachon D.M.R."/>
            <person name="Bonatelli M.L."/>
            <person name="Correr F.H."/>
            <person name="Franceschini L.M."/>
            <person name="Leite T.F."/>
            <person name="Margarido G.R.A."/>
            <person name="Almeida C.A."/>
            <person name="Ferrarezi J.A."/>
            <person name="Labate C.A."/>
        </authorList>
    </citation>
    <scope>NUCLEOTIDE SEQUENCE</scope>
    <source>
        <strain evidence="2">MF-1</strain>
    </source>
</reference>